<dbReference type="OrthoDB" id="1117699at2"/>
<name>A0A345HB23_9FLAO</name>
<organism evidence="2 3">
    <name type="scientific">Flavobacterium arcticum</name>
    <dbReference type="NCBI Taxonomy" id="1784713"/>
    <lineage>
        <taxon>Bacteria</taxon>
        <taxon>Pseudomonadati</taxon>
        <taxon>Bacteroidota</taxon>
        <taxon>Flavobacteriia</taxon>
        <taxon>Flavobacteriales</taxon>
        <taxon>Flavobacteriaceae</taxon>
        <taxon>Flavobacterium</taxon>
    </lineage>
</organism>
<keyword evidence="3" id="KW-1185">Reference proteome</keyword>
<dbReference type="RefSeq" id="WP_114677542.1">
    <property type="nucleotide sequence ID" value="NZ_CP031188.1"/>
</dbReference>
<dbReference type="AlphaFoldDB" id="A0A345HB23"/>
<dbReference type="EMBL" id="CP031188">
    <property type="protein sequence ID" value="AXG73783.1"/>
    <property type="molecule type" value="Genomic_DNA"/>
</dbReference>
<dbReference type="KEGG" id="fat:DVK85_05850"/>
<evidence type="ECO:0008006" key="4">
    <source>
        <dbReference type="Google" id="ProtNLM"/>
    </source>
</evidence>
<reference evidence="2 3" key="1">
    <citation type="submission" date="2018-07" db="EMBL/GenBank/DDBJ databases">
        <title>Complete genome sequence of Flavobacterium arcticum type strain SM1502T.</title>
        <authorList>
            <person name="Li Y."/>
            <person name="Li D.-D."/>
        </authorList>
    </citation>
    <scope>NUCLEOTIDE SEQUENCE [LARGE SCALE GENOMIC DNA]</scope>
    <source>
        <strain evidence="2 3">SM1502</strain>
    </source>
</reference>
<sequence length="201" mass="22940">MKLSLTALVILFSTHINAQFYNGSITLNDGKKLTGLIEFNYDNGINYKKSENADFSAISSDKIKSVQANINDTNESFVFLDAPFSLTRIDEPQNIKKRLFRIMSQGKVTLLEYTPSTALVLLYSTEITVLYLQKTDAEMPKMYAYIQRGAVIGARYKRRGFKEFATEYFSDCPTLVEKINNKDFKAKHAIEVIDYYNNSCN</sequence>
<evidence type="ECO:0000313" key="3">
    <source>
        <dbReference type="Proteomes" id="UP000253951"/>
    </source>
</evidence>
<accession>A0A345HB23</accession>
<proteinExistence type="predicted"/>
<keyword evidence="1" id="KW-0732">Signal</keyword>
<dbReference type="Proteomes" id="UP000253951">
    <property type="component" value="Chromosome"/>
</dbReference>
<evidence type="ECO:0000313" key="2">
    <source>
        <dbReference type="EMBL" id="AXG73783.1"/>
    </source>
</evidence>
<feature type="chain" id="PRO_5016740287" description="DUF4369 domain-containing protein" evidence="1">
    <location>
        <begin position="19"/>
        <end position="201"/>
    </location>
</feature>
<gene>
    <name evidence="2" type="ORF">DVK85_05850</name>
</gene>
<evidence type="ECO:0000256" key="1">
    <source>
        <dbReference type="SAM" id="SignalP"/>
    </source>
</evidence>
<protein>
    <recommendedName>
        <fullName evidence="4">DUF4369 domain-containing protein</fullName>
    </recommendedName>
</protein>
<feature type="signal peptide" evidence="1">
    <location>
        <begin position="1"/>
        <end position="18"/>
    </location>
</feature>